<keyword evidence="4" id="KW-1185">Reference proteome</keyword>
<comment type="similarity">
    <text evidence="1">Belongs to the UPF0246 family.</text>
</comment>
<gene>
    <name evidence="3" type="ORF">BN1356_01544</name>
</gene>
<dbReference type="RefSeq" id="WP_093650769.1">
    <property type="nucleotide sequence ID" value="NZ_CTEN01000003.1"/>
</dbReference>
<organism evidence="3 4">
    <name type="scientific">Streptococcus varani</name>
    <dbReference type="NCBI Taxonomy" id="1608583"/>
    <lineage>
        <taxon>Bacteria</taxon>
        <taxon>Bacillati</taxon>
        <taxon>Bacillota</taxon>
        <taxon>Bacilli</taxon>
        <taxon>Lactobacillales</taxon>
        <taxon>Streptococcaceae</taxon>
        <taxon>Streptococcus</taxon>
    </lineage>
</organism>
<evidence type="ECO:0000313" key="3">
    <source>
        <dbReference type="EMBL" id="CQR25200.1"/>
    </source>
</evidence>
<dbReference type="GO" id="GO:0033194">
    <property type="term" value="P:response to hydroperoxide"/>
    <property type="evidence" value="ECO:0007669"/>
    <property type="project" value="TreeGrafter"/>
</dbReference>
<proteinExistence type="inferred from homology"/>
<name>A0A0E4H4D1_9STRE</name>
<reference evidence="4" key="1">
    <citation type="submission" date="2015-03" db="EMBL/GenBank/DDBJ databases">
        <authorList>
            <person name="Urmite Genomes"/>
        </authorList>
    </citation>
    <scope>NUCLEOTIDE SEQUENCE [LARGE SCALE GENOMIC DNA]</scope>
    <source>
        <strain evidence="4">FF10</strain>
    </source>
</reference>
<dbReference type="Pfam" id="PF03883">
    <property type="entry name" value="H2O2_YaaD"/>
    <property type="match status" value="1"/>
</dbReference>
<accession>A0A0E4H4D1</accession>
<dbReference type="PANTHER" id="PTHR30283:SF4">
    <property type="entry name" value="PEROXIDE STRESS RESISTANCE PROTEIN YAAA"/>
    <property type="match status" value="1"/>
</dbReference>
<dbReference type="PANTHER" id="PTHR30283">
    <property type="entry name" value="PEROXIDE STRESS RESPONSE PROTEIN YAAA"/>
    <property type="match status" value="1"/>
</dbReference>
<feature type="coiled-coil region" evidence="2">
    <location>
        <begin position="36"/>
        <end position="63"/>
    </location>
</feature>
<dbReference type="InterPro" id="IPR005583">
    <property type="entry name" value="YaaA"/>
</dbReference>
<dbReference type="OrthoDB" id="9777133at2"/>
<dbReference type="HAMAP" id="MF_00652">
    <property type="entry name" value="UPF0246"/>
    <property type="match status" value="1"/>
</dbReference>
<dbReference type="STRING" id="1608583.BN1356_01544"/>
<protein>
    <recommendedName>
        <fullName evidence="1">UPF0246 protein BN1356_01544</fullName>
    </recommendedName>
</protein>
<evidence type="ECO:0000256" key="1">
    <source>
        <dbReference type="HAMAP-Rule" id="MF_00652"/>
    </source>
</evidence>
<sequence length="243" mass="28451">MKILIPNAKEMNTNLESQAFQQLPATSQKLLVLLTKMSIEELAKFYKIKLDKAELELDRWQRLSQGQARLYPAWQLYDGLMYRYMDRRDLSKAEVDYLKKHAFITTGFYGAINVFDLISPHRLDFQGNLKIGKTGLKQFWREQYDHLVEKDELIISLLSSEFEAVFSPSLQKRLTKIIFMEDKDGQLKTHSTISKKGRGRILSQMAKEKIHTIEEIKTLQFDGFIFRDDLSCEKELVFVRSIS</sequence>
<dbReference type="GO" id="GO:0005829">
    <property type="term" value="C:cytosol"/>
    <property type="evidence" value="ECO:0007669"/>
    <property type="project" value="TreeGrafter"/>
</dbReference>
<dbReference type="AlphaFoldDB" id="A0A0E4H4D1"/>
<keyword evidence="2" id="KW-0175">Coiled coil</keyword>
<dbReference type="NCBIfam" id="NF002543">
    <property type="entry name" value="PRK02101.1-4"/>
    <property type="match status" value="1"/>
</dbReference>
<dbReference type="EMBL" id="CTEN01000003">
    <property type="protein sequence ID" value="CQR25200.1"/>
    <property type="molecule type" value="Genomic_DNA"/>
</dbReference>
<dbReference type="Proteomes" id="UP000198604">
    <property type="component" value="Unassembled WGS sequence"/>
</dbReference>
<evidence type="ECO:0000313" key="4">
    <source>
        <dbReference type="Proteomes" id="UP000198604"/>
    </source>
</evidence>
<evidence type="ECO:0000256" key="2">
    <source>
        <dbReference type="SAM" id="Coils"/>
    </source>
</evidence>